<protein>
    <submittedName>
        <fullName evidence="2">Uncharacterized protein</fullName>
    </submittedName>
</protein>
<comment type="caution">
    <text evidence="2">The sequence shown here is derived from an EMBL/GenBank/DDBJ whole genome shotgun (WGS) entry which is preliminary data.</text>
</comment>
<keyword evidence="3" id="KW-1185">Reference proteome</keyword>
<gene>
    <name evidence="2" type="ORF">NDU88_001672</name>
</gene>
<feature type="region of interest" description="Disordered" evidence="1">
    <location>
        <begin position="58"/>
        <end position="89"/>
    </location>
</feature>
<dbReference type="AlphaFoldDB" id="A0AAV7UXE1"/>
<reference evidence="2" key="1">
    <citation type="journal article" date="2022" name="bioRxiv">
        <title>Sequencing and chromosome-scale assembly of the giantPleurodeles waltlgenome.</title>
        <authorList>
            <person name="Brown T."/>
            <person name="Elewa A."/>
            <person name="Iarovenko S."/>
            <person name="Subramanian E."/>
            <person name="Araus A.J."/>
            <person name="Petzold A."/>
            <person name="Susuki M."/>
            <person name="Suzuki K.-i.T."/>
            <person name="Hayashi T."/>
            <person name="Toyoda A."/>
            <person name="Oliveira C."/>
            <person name="Osipova E."/>
            <person name="Leigh N.D."/>
            <person name="Simon A."/>
            <person name="Yun M.H."/>
        </authorList>
    </citation>
    <scope>NUCLEOTIDE SEQUENCE</scope>
    <source>
        <strain evidence="2">20211129_DDA</strain>
        <tissue evidence="2">Liver</tissue>
    </source>
</reference>
<dbReference type="Proteomes" id="UP001066276">
    <property type="component" value="Chromosome 2_2"/>
</dbReference>
<sequence length="89" mass="9126">MVFHSPGSRGPRDTDRTPWVLLTATRGLPSSPGGPPTASYAVGAPAILCAGRSVRSSLLLDQTPQEPPTAIRGLPSSPGRAYDGCILSG</sequence>
<evidence type="ECO:0000313" key="2">
    <source>
        <dbReference type="EMBL" id="KAJ1192362.1"/>
    </source>
</evidence>
<proteinExistence type="predicted"/>
<organism evidence="2 3">
    <name type="scientific">Pleurodeles waltl</name>
    <name type="common">Iberian ribbed newt</name>
    <dbReference type="NCBI Taxonomy" id="8319"/>
    <lineage>
        <taxon>Eukaryota</taxon>
        <taxon>Metazoa</taxon>
        <taxon>Chordata</taxon>
        <taxon>Craniata</taxon>
        <taxon>Vertebrata</taxon>
        <taxon>Euteleostomi</taxon>
        <taxon>Amphibia</taxon>
        <taxon>Batrachia</taxon>
        <taxon>Caudata</taxon>
        <taxon>Salamandroidea</taxon>
        <taxon>Salamandridae</taxon>
        <taxon>Pleurodelinae</taxon>
        <taxon>Pleurodeles</taxon>
    </lineage>
</organism>
<evidence type="ECO:0000313" key="3">
    <source>
        <dbReference type="Proteomes" id="UP001066276"/>
    </source>
</evidence>
<name>A0AAV7UXE1_PLEWA</name>
<dbReference type="EMBL" id="JANPWB010000004">
    <property type="protein sequence ID" value="KAJ1192362.1"/>
    <property type="molecule type" value="Genomic_DNA"/>
</dbReference>
<accession>A0AAV7UXE1</accession>
<evidence type="ECO:0000256" key="1">
    <source>
        <dbReference type="SAM" id="MobiDB-lite"/>
    </source>
</evidence>